<feature type="transmembrane region" description="Helical" evidence="2">
    <location>
        <begin position="12"/>
        <end position="33"/>
    </location>
</feature>
<evidence type="ECO:0000256" key="1">
    <source>
        <dbReference type="SAM" id="MobiDB-lite"/>
    </source>
</evidence>
<keyword evidence="2" id="KW-0812">Transmembrane</keyword>
<accession>A0AAE0PM34</accession>
<evidence type="ECO:0000313" key="3">
    <source>
        <dbReference type="EMBL" id="KAK3402394.1"/>
    </source>
</evidence>
<name>A0AAE0PM34_SORBR</name>
<proteinExistence type="predicted"/>
<dbReference type="Proteomes" id="UP001281003">
    <property type="component" value="Unassembled WGS sequence"/>
</dbReference>
<keyword evidence="4" id="KW-1185">Reference proteome</keyword>
<evidence type="ECO:0000313" key="4">
    <source>
        <dbReference type="Proteomes" id="UP001281003"/>
    </source>
</evidence>
<feature type="region of interest" description="Disordered" evidence="1">
    <location>
        <begin position="142"/>
        <end position="163"/>
    </location>
</feature>
<feature type="compositionally biased region" description="Basic and acidic residues" evidence="1">
    <location>
        <begin position="472"/>
        <end position="519"/>
    </location>
</feature>
<organism evidence="3 4">
    <name type="scientific">Sordaria brevicollis</name>
    <dbReference type="NCBI Taxonomy" id="83679"/>
    <lineage>
        <taxon>Eukaryota</taxon>
        <taxon>Fungi</taxon>
        <taxon>Dikarya</taxon>
        <taxon>Ascomycota</taxon>
        <taxon>Pezizomycotina</taxon>
        <taxon>Sordariomycetes</taxon>
        <taxon>Sordariomycetidae</taxon>
        <taxon>Sordariales</taxon>
        <taxon>Sordariaceae</taxon>
        <taxon>Sordaria</taxon>
    </lineage>
</organism>
<feature type="region of interest" description="Disordered" evidence="1">
    <location>
        <begin position="472"/>
        <end position="520"/>
    </location>
</feature>
<gene>
    <name evidence="3" type="ORF">B0T20DRAFT_138441</name>
</gene>
<protein>
    <recommendedName>
        <fullName evidence="5">Modin</fullName>
    </recommendedName>
</protein>
<evidence type="ECO:0000256" key="2">
    <source>
        <dbReference type="SAM" id="Phobius"/>
    </source>
</evidence>
<evidence type="ECO:0008006" key="5">
    <source>
        <dbReference type="Google" id="ProtNLM"/>
    </source>
</evidence>
<keyword evidence="2" id="KW-0472">Membrane</keyword>
<dbReference type="EMBL" id="JAUTDP010000002">
    <property type="protein sequence ID" value="KAK3402394.1"/>
    <property type="molecule type" value="Genomic_DNA"/>
</dbReference>
<reference evidence="3" key="2">
    <citation type="submission" date="2023-07" db="EMBL/GenBank/DDBJ databases">
        <authorList>
            <consortium name="Lawrence Berkeley National Laboratory"/>
            <person name="Haridas S."/>
            <person name="Hensen N."/>
            <person name="Bonometti L."/>
            <person name="Westerberg I."/>
            <person name="Brannstrom I.O."/>
            <person name="Guillou S."/>
            <person name="Cros-Aarteil S."/>
            <person name="Calhoun S."/>
            <person name="Kuo A."/>
            <person name="Mondo S."/>
            <person name="Pangilinan J."/>
            <person name="Riley R."/>
            <person name="LaButti K."/>
            <person name="Andreopoulos B."/>
            <person name="Lipzen A."/>
            <person name="Chen C."/>
            <person name="Yanf M."/>
            <person name="Daum C."/>
            <person name="Ng V."/>
            <person name="Clum A."/>
            <person name="Steindorff A."/>
            <person name="Ohm R."/>
            <person name="Martin F."/>
            <person name="Silar P."/>
            <person name="Natvig D."/>
            <person name="Lalanne C."/>
            <person name="Gautier V."/>
            <person name="Ament-velasquez S.L."/>
            <person name="Kruys A."/>
            <person name="Hutchinson M.I."/>
            <person name="Powell A.J."/>
            <person name="Barry K."/>
            <person name="Miller A.N."/>
            <person name="Grigoriev I.V."/>
            <person name="Debuchy R."/>
            <person name="Gladieux P."/>
            <person name="Thoren M.H."/>
            <person name="Johannesson H."/>
        </authorList>
    </citation>
    <scope>NUCLEOTIDE SEQUENCE</scope>
    <source>
        <strain evidence="3">FGSC 1904</strain>
    </source>
</reference>
<dbReference type="AlphaFoldDB" id="A0AAE0PM34"/>
<reference evidence="3" key="1">
    <citation type="journal article" date="2023" name="Mol. Phylogenet. Evol.">
        <title>Genome-scale phylogeny and comparative genomics of the fungal order Sordariales.</title>
        <authorList>
            <person name="Hensen N."/>
            <person name="Bonometti L."/>
            <person name="Westerberg I."/>
            <person name="Brannstrom I.O."/>
            <person name="Guillou S."/>
            <person name="Cros-Aarteil S."/>
            <person name="Calhoun S."/>
            <person name="Haridas S."/>
            <person name="Kuo A."/>
            <person name="Mondo S."/>
            <person name="Pangilinan J."/>
            <person name="Riley R."/>
            <person name="LaButti K."/>
            <person name="Andreopoulos B."/>
            <person name="Lipzen A."/>
            <person name="Chen C."/>
            <person name="Yan M."/>
            <person name="Daum C."/>
            <person name="Ng V."/>
            <person name="Clum A."/>
            <person name="Steindorff A."/>
            <person name="Ohm R.A."/>
            <person name="Martin F."/>
            <person name="Silar P."/>
            <person name="Natvig D.O."/>
            <person name="Lalanne C."/>
            <person name="Gautier V."/>
            <person name="Ament-Velasquez S.L."/>
            <person name="Kruys A."/>
            <person name="Hutchinson M.I."/>
            <person name="Powell A.J."/>
            <person name="Barry K."/>
            <person name="Miller A.N."/>
            <person name="Grigoriev I.V."/>
            <person name="Debuchy R."/>
            <person name="Gladieux P."/>
            <person name="Hiltunen Thoren M."/>
            <person name="Johannesson H."/>
        </authorList>
    </citation>
    <scope>NUCLEOTIDE SEQUENCE</scope>
    <source>
        <strain evidence="3">FGSC 1904</strain>
    </source>
</reference>
<keyword evidence="2" id="KW-1133">Transmembrane helix</keyword>
<sequence>MGSSDDSKVETAALVISLVALIGTFMQVLQQYFASATGYANCQKSLSGGWLHTLARKFRAKELRFEVLYKAPVIFVCKPDNKHGPIPAEPIRFLTGSDCSKWSAWIWTQKEQDAPEAKEEKGKILNTWKTRFMEKVRQFLGNKGQKEENKQPEQHNNRVSTADNEEATWLKLLRQLNDMEKTSAEWVDQYHKQADWVKEQDGKNSGQVSQVQEYDEDVDPNPAISLPPARHTLVVALQPKLHSWDNMPASVTKPFATTTMCHLVEIAAMLGIHWKEFDRSRDKYRAEGNGYMLTGSTNPDLGLCFTFQTYGKGRFRENRTIPVDGIKSLSFGYVPTIFQEEEDTRRLDAKDPDELQLGSLPEIAETMVQLGCNTSTANYLKTTDAVHQHLFAVPFEIIGMLGKSLHMRNSYYRMLPNPTPYNWDRDFFDLPKLIREFEAGVDSRKYMESSEQTRALKTLAGKVVRQLDRNDKDVEERKLRRENAIHEAKMKKLAEAQRQRPQDPEEKARVEDEVQEAKARGQATFPLAGLSPGRLLTWAKTREGENKEGKKPPPQENPPVVSGYYLPLLNQLHDAIDECDRYLKECPRGLVNMVVREHLQEVVKMINEPMAKQADDKDAEAAARVGMTEDQKDKKKKPTALTFFEKLSEANPEDRQREFMGTYFQDVLKKIGGRAVSSFKRLNKAYVPGQNTPTPAITPTVTFRSADMERQRTLSFSPNTTQPGMPTQEDVEAIWCTLIFRMFCWLQLHDFDKKDKQSGKSELRGSRLPVFIF</sequence>
<comment type="caution">
    <text evidence="3">The sequence shown here is derived from an EMBL/GenBank/DDBJ whole genome shotgun (WGS) entry which is preliminary data.</text>
</comment>
<feature type="compositionally biased region" description="Basic and acidic residues" evidence="1">
    <location>
        <begin position="144"/>
        <end position="156"/>
    </location>
</feature>